<evidence type="ECO:0000259" key="1">
    <source>
        <dbReference type="Pfam" id="PF01510"/>
    </source>
</evidence>
<comment type="caution">
    <text evidence="2">The sequence shown here is derived from an EMBL/GenBank/DDBJ whole genome shotgun (WGS) entry which is preliminary data.</text>
</comment>
<dbReference type="Pfam" id="PF01510">
    <property type="entry name" value="Amidase_2"/>
    <property type="match status" value="1"/>
</dbReference>
<feature type="domain" description="N-acetylmuramoyl-L-alanine amidase" evidence="1">
    <location>
        <begin position="102"/>
        <end position="274"/>
    </location>
</feature>
<evidence type="ECO:0000313" key="2">
    <source>
        <dbReference type="EMBL" id="REJ55885.1"/>
    </source>
</evidence>
<name>A0A3E0M822_MICAE</name>
<dbReference type="SUPFAM" id="SSF55846">
    <property type="entry name" value="N-acetylmuramoyl-L-alanine amidase-like"/>
    <property type="match status" value="1"/>
</dbReference>
<dbReference type="AlphaFoldDB" id="A0A3E0M822"/>
<dbReference type="Gene3D" id="3.40.80.10">
    <property type="entry name" value="Peptidoglycan recognition protein-like"/>
    <property type="match status" value="1"/>
</dbReference>
<dbReference type="GO" id="GO:0008745">
    <property type="term" value="F:N-acetylmuramoyl-L-alanine amidase activity"/>
    <property type="evidence" value="ECO:0007669"/>
    <property type="project" value="InterPro"/>
</dbReference>
<proteinExistence type="predicted"/>
<accession>A0A3E0M822</accession>
<sequence>MDKAKLYTLRWSAMQIARLSADPKVDALALSQIEILSQLLEEPMPEEFRPPEPPRPSLHVEEAAPAKKRYPLGEKKLWYPEALIRTDIKRAAQGEYPKGYPYGAIIHFTAGQYSKGVENAVTAISSSPYFFCCIGTDGKLVQANPLNQWGYHAGESAWTIDGAKRTGVSSFLVGIEITNPGRLEVHDGKFYTYWDTGRKYPLDAKKVRVITQNQDNILAGAYLPYTKAQETTLIEFLLWAKANNPSVFNFDYVLGHDEVAGPKGIGRWRKNDPGGALSITMTEFRQLLKDEYKKRYG</sequence>
<dbReference type="InterPro" id="IPR036505">
    <property type="entry name" value="Amidase/PGRP_sf"/>
</dbReference>
<dbReference type="EMBL" id="QQWE01000005">
    <property type="protein sequence ID" value="REJ55885.1"/>
    <property type="molecule type" value="Genomic_DNA"/>
</dbReference>
<gene>
    <name evidence="2" type="ORF">DWQ56_16445</name>
</gene>
<dbReference type="GO" id="GO:0009253">
    <property type="term" value="P:peptidoglycan catabolic process"/>
    <property type="evidence" value="ECO:0007669"/>
    <property type="project" value="InterPro"/>
</dbReference>
<organism evidence="2 3">
    <name type="scientific">Microcystis aeruginosa DA14</name>
    <dbReference type="NCBI Taxonomy" id="1987506"/>
    <lineage>
        <taxon>Bacteria</taxon>
        <taxon>Bacillati</taxon>
        <taxon>Cyanobacteriota</taxon>
        <taxon>Cyanophyceae</taxon>
        <taxon>Oscillatoriophycideae</taxon>
        <taxon>Chroococcales</taxon>
        <taxon>Microcystaceae</taxon>
        <taxon>Microcystis</taxon>
    </lineage>
</organism>
<evidence type="ECO:0000313" key="3">
    <source>
        <dbReference type="Proteomes" id="UP000256301"/>
    </source>
</evidence>
<protein>
    <submittedName>
        <fullName evidence="2">N-acetylmuramoyl-L-alanine amidase</fullName>
    </submittedName>
</protein>
<dbReference type="Proteomes" id="UP000256301">
    <property type="component" value="Unassembled WGS sequence"/>
</dbReference>
<dbReference type="InterPro" id="IPR002502">
    <property type="entry name" value="Amidase_domain"/>
</dbReference>
<reference evidence="2 3" key="1">
    <citation type="submission" date="2017-08" db="EMBL/GenBank/DDBJ databases">
        <title>Functional genomic and metabolic studies of the symbiotic interactions of six Microcystis-dominated communities.</title>
        <authorList>
            <person name="Li Q."/>
            <person name="Lin F."/>
        </authorList>
    </citation>
    <scope>NUCLEOTIDE SEQUENCE [LARGE SCALE GENOMIC DNA]</scope>
    <source>
        <strain evidence="2">DA14</strain>
    </source>
</reference>